<gene>
    <name evidence="2" type="ORF">C8N47_11737</name>
</gene>
<evidence type="ECO:0000313" key="3">
    <source>
        <dbReference type="Proteomes" id="UP000243525"/>
    </source>
</evidence>
<accession>A0A2T5BYV7</accession>
<dbReference type="AlphaFoldDB" id="A0A2T5BYV7"/>
<evidence type="ECO:0000313" key="2">
    <source>
        <dbReference type="EMBL" id="PTN07442.1"/>
    </source>
</evidence>
<dbReference type="Pfam" id="PF08757">
    <property type="entry name" value="CotH"/>
    <property type="match status" value="1"/>
</dbReference>
<sequence length="425" mass="48637">MPVGKKFLPAFIYLLIFILASCSDEEVNPDEDEVFDGVYSVAKIEITTENATEVDSKESYVNCSISLDARNSDWDYSGSGRIRGRGNSTWLWYPKKPYRIKLDQSAEILGLAADKDWVLLADYRDPTHLMNTFVFTVGQGLGLPYTNHSRYVELTLNGDYMGLYTLTEQVEQGKNRVAIDEDEGLLLSLDVDDGPGLAPEEEDNFWSEEYGMPVRVKDPDIIDEAHLFAIKAEFALLEEAVKSADYNQVDALLDIPSFIDFLLIQELVYNVELAAPRSMYLHKDKGQKWVMGPLWDFDAGYDFDWSTMYTGHNFFSNYKELVLGTSPSIHAGGYYVPEFFTDLFKNRQFVSEYKARWLEIRDQILSTYWAVTLDYAGGFSDAMSRDFQKWPIDKDHAHEIQRMGDWLSLRISYLDGVISNYPDGN</sequence>
<evidence type="ECO:0000256" key="1">
    <source>
        <dbReference type="SAM" id="SignalP"/>
    </source>
</evidence>
<dbReference type="PROSITE" id="PS51257">
    <property type="entry name" value="PROKAR_LIPOPROTEIN"/>
    <property type="match status" value="1"/>
</dbReference>
<proteinExistence type="predicted"/>
<keyword evidence="1" id="KW-0732">Signal</keyword>
<reference evidence="2 3" key="1">
    <citation type="submission" date="2018-04" db="EMBL/GenBank/DDBJ databases">
        <title>Genomic Encyclopedia of Archaeal and Bacterial Type Strains, Phase II (KMG-II): from individual species to whole genera.</title>
        <authorList>
            <person name="Goeker M."/>
        </authorList>
    </citation>
    <scope>NUCLEOTIDE SEQUENCE [LARGE SCALE GENOMIC DNA]</scope>
    <source>
        <strain evidence="2 3">DSM 28823</strain>
    </source>
</reference>
<name>A0A2T5BYV7_9BACT</name>
<feature type="signal peptide" evidence="1">
    <location>
        <begin position="1"/>
        <end position="22"/>
    </location>
</feature>
<feature type="chain" id="PRO_5015736166" evidence="1">
    <location>
        <begin position="23"/>
        <end position="425"/>
    </location>
</feature>
<protein>
    <submittedName>
        <fullName evidence="2">CotH protein</fullName>
    </submittedName>
</protein>
<dbReference type="InterPro" id="IPR014867">
    <property type="entry name" value="Spore_coat_CotH_CotH2/3/7"/>
</dbReference>
<comment type="caution">
    <text evidence="2">The sequence shown here is derived from an EMBL/GenBank/DDBJ whole genome shotgun (WGS) entry which is preliminary data.</text>
</comment>
<keyword evidence="3" id="KW-1185">Reference proteome</keyword>
<organism evidence="2 3">
    <name type="scientific">Mangrovibacterium marinum</name>
    <dbReference type="NCBI Taxonomy" id="1639118"/>
    <lineage>
        <taxon>Bacteria</taxon>
        <taxon>Pseudomonadati</taxon>
        <taxon>Bacteroidota</taxon>
        <taxon>Bacteroidia</taxon>
        <taxon>Marinilabiliales</taxon>
        <taxon>Prolixibacteraceae</taxon>
        <taxon>Mangrovibacterium</taxon>
    </lineage>
</organism>
<dbReference type="Proteomes" id="UP000243525">
    <property type="component" value="Unassembled WGS sequence"/>
</dbReference>
<dbReference type="EMBL" id="QAAD01000017">
    <property type="protein sequence ID" value="PTN07442.1"/>
    <property type="molecule type" value="Genomic_DNA"/>
</dbReference>
<dbReference type="RefSeq" id="WP_170111404.1">
    <property type="nucleotide sequence ID" value="NZ_OY782574.1"/>
</dbReference>